<evidence type="ECO:0000256" key="1">
    <source>
        <dbReference type="SAM" id="MobiDB-lite"/>
    </source>
</evidence>
<dbReference type="AlphaFoldDB" id="A0A1Q2YH81"/>
<organism evidence="2 3">
    <name type="scientific">Pichia membranifaciens</name>
    <dbReference type="NCBI Taxonomy" id="4926"/>
    <lineage>
        <taxon>Eukaryota</taxon>
        <taxon>Fungi</taxon>
        <taxon>Dikarya</taxon>
        <taxon>Ascomycota</taxon>
        <taxon>Saccharomycotina</taxon>
        <taxon>Pichiomycetes</taxon>
        <taxon>Pichiales</taxon>
        <taxon>Pichiaceae</taxon>
        <taxon>Pichia</taxon>
    </lineage>
</organism>
<dbReference type="CDD" id="cd20557">
    <property type="entry name" value="CYCLIN_ScPCL1-like"/>
    <property type="match status" value="1"/>
</dbReference>
<feature type="region of interest" description="Disordered" evidence="1">
    <location>
        <begin position="59"/>
        <end position="79"/>
    </location>
</feature>
<sequence length="407" mass="46077">MITNQLPQSQTQYPHYYNPNTQPIGFNCYSAANGMNSMNPAANANFIYNPVGINNNMPDMGNANNNNNNNNDANNQPNGGVASVLDYDLDQMVKFLSWVAFGLVKKSMSPSLAFQKSISSVLSATRLPKSTLLLAINYLSNKMDDDLSSSSAYIHCNEDEIFKILITALILSNKFNDDKTFRNKSWSDATNLPLLEINKLERSWLMDCNYELFKTNSFSMVESCWSTWCIKNIQSIDNNTSNVNVNNNNNNIVPQHYNHPSNFIAPLTPISTSPSSPINPSCCYYDNNTIPNQIFENPFQNVSHPENIINNNQHHQLHSSMAISPANDFPYMSNDYLEMPLNTTTNNYYNNGNHLQTINPHHLEYENDQVINYDMNNSYNYGLDYIYNGYSNYGCFNGYNYCAATAC</sequence>
<reference evidence="2 3" key="1">
    <citation type="submission" date="2016-08" db="EMBL/GenBank/DDBJ databases">
        <title>Whole genome shotgun sequence of Pichia membranifaciens KS47-1.</title>
        <authorList>
            <person name="Konishi M."/>
            <person name="Ishida M."/>
            <person name="Arakawa T."/>
            <person name="Kato Y."/>
            <person name="Horiuchi J."/>
        </authorList>
    </citation>
    <scope>NUCLEOTIDE SEQUENCE [LARGE SCALE GENOMIC DNA]</scope>
    <source>
        <strain evidence="2 3">KS47-1</strain>
    </source>
</reference>
<dbReference type="GO" id="GO:0016538">
    <property type="term" value="F:cyclin-dependent protein serine/threonine kinase regulator activity"/>
    <property type="evidence" value="ECO:0007669"/>
    <property type="project" value="TreeGrafter"/>
</dbReference>
<gene>
    <name evidence="2" type="ORF">PMKS-002218</name>
</gene>
<dbReference type="OrthoDB" id="244495at2759"/>
<dbReference type="Gene3D" id="1.10.472.10">
    <property type="entry name" value="Cyclin-like"/>
    <property type="match status" value="1"/>
</dbReference>
<evidence type="ECO:0000313" key="2">
    <source>
        <dbReference type="EMBL" id="GAV28743.1"/>
    </source>
</evidence>
<dbReference type="EMBL" id="BDGI01000083">
    <property type="protein sequence ID" value="GAV28743.1"/>
    <property type="molecule type" value="Genomic_DNA"/>
</dbReference>
<protein>
    <recommendedName>
        <fullName evidence="4">Cyclin N-terminal domain-containing protein</fullName>
    </recommendedName>
</protein>
<dbReference type="InterPro" id="IPR013922">
    <property type="entry name" value="Cyclin_PHO80-like"/>
</dbReference>
<evidence type="ECO:0000313" key="3">
    <source>
        <dbReference type="Proteomes" id="UP000186136"/>
    </source>
</evidence>
<dbReference type="Proteomes" id="UP000186136">
    <property type="component" value="Unassembled WGS sequence"/>
</dbReference>
<dbReference type="GO" id="GO:0005634">
    <property type="term" value="C:nucleus"/>
    <property type="evidence" value="ECO:0007669"/>
    <property type="project" value="TreeGrafter"/>
</dbReference>
<dbReference type="GO" id="GO:0019901">
    <property type="term" value="F:protein kinase binding"/>
    <property type="evidence" value="ECO:0007669"/>
    <property type="project" value="InterPro"/>
</dbReference>
<keyword evidence="3" id="KW-1185">Reference proteome</keyword>
<dbReference type="PANTHER" id="PTHR15615">
    <property type="match status" value="1"/>
</dbReference>
<dbReference type="PANTHER" id="PTHR15615:SF27">
    <property type="entry name" value="PHO85 CYCLIN CLG1"/>
    <property type="match status" value="1"/>
</dbReference>
<proteinExistence type="predicted"/>
<evidence type="ECO:0008006" key="4">
    <source>
        <dbReference type="Google" id="ProtNLM"/>
    </source>
</evidence>
<comment type="caution">
    <text evidence="2">The sequence shown here is derived from an EMBL/GenBank/DDBJ whole genome shotgun (WGS) entry which is preliminary data.</text>
</comment>
<accession>A0A1Q2YH81</accession>
<dbReference type="GO" id="GO:0000307">
    <property type="term" value="C:cyclin-dependent protein kinase holoenzyme complex"/>
    <property type="evidence" value="ECO:0007669"/>
    <property type="project" value="TreeGrafter"/>
</dbReference>
<name>A0A1Q2YH81_9ASCO</name>
<dbReference type="Pfam" id="PF08613">
    <property type="entry name" value="Cyclin"/>
    <property type="match status" value="1"/>
</dbReference>